<organism evidence="1 2">
    <name type="scientific">Cryptolaemus montrouzieri</name>
    <dbReference type="NCBI Taxonomy" id="559131"/>
    <lineage>
        <taxon>Eukaryota</taxon>
        <taxon>Metazoa</taxon>
        <taxon>Ecdysozoa</taxon>
        <taxon>Arthropoda</taxon>
        <taxon>Hexapoda</taxon>
        <taxon>Insecta</taxon>
        <taxon>Pterygota</taxon>
        <taxon>Neoptera</taxon>
        <taxon>Endopterygota</taxon>
        <taxon>Coleoptera</taxon>
        <taxon>Polyphaga</taxon>
        <taxon>Cucujiformia</taxon>
        <taxon>Coccinelloidea</taxon>
        <taxon>Coccinellidae</taxon>
        <taxon>Scymninae</taxon>
        <taxon>Scymnini</taxon>
        <taxon>Cryptolaemus</taxon>
    </lineage>
</organism>
<sequence length="151" mass="17410">MKAEVQLRMDMNTLKEKAISSEISAEVRSRSNNIIMMVVQDETEVSKVIQFLEVGVTEVDIKLKTIHSSRPLKPFIVSFADDKFKKPNTKATERKLDQDSFKNLDLKEMVAEQMEQKMENLLNTQESNEGINVEELWDKFQTIVKDVTRSA</sequence>
<dbReference type="EMBL" id="JABFTP020000144">
    <property type="protein sequence ID" value="KAL3282178.1"/>
    <property type="molecule type" value="Genomic_DNA"/>
</dbReference>
<evidence type="ECO:0000313" key="1">
    <source>
        <dbReference type="EMBL" id="KAL3282178.1"/>
    </source>
</evidence>
<name>A0ABD2NU09_9CUCU</name>
<proteinExistence type="predicted"/>
<keyword evidence="2" id="KW-1185">Reference proteome</keyword>
<gene>
    <name evidence="1" type="ORF">HHI36_005372</name>
</gene>
<evidence type="ECO:0000313" key="2">
    <source>
        <dbReference type="Proteomes" id="UP001516400"/>
    </source>
</evidence>
<protein>
    <submittedName>
        <fullName evidence="1">Uncharacterized protein</fullName>
    </submittedName>
</protein>
<comment type="caution">
    <text evidence="1">The sequence shown here is derived from an EMBL/GenBank/DDBJ whole genome shotgun (WGS) entry which is preliminary data.</text>
</comment>
<accession>A0ABD2NU09</accession>
<reference evidence="1 2" key="1">
    <citation type="journal article" date="2021" name="BMC Biol.">
        <title>Horizontally acquired antibacterial genes associated with adaptive radiation of ladybird beetles.</title>
        <authorList>
            <person name="Li H.S."/>
            <person name="Tang X.F."/>
            <person name="Huang Y.H."/>
            <person name="Xu Z.Y."/>
            <person name="Chen M.L."/>
            <person name="Du X.Y."/>
            <person name="Qiu B.Y."/>
            <person name="Chen P.T."/>
            <person name="Zhang W."/>
            <person name="Slipinski A."/>
            <person name="Escalona H.E."/>
            <person name="Waterhouse R.M."/>
            <person name="Zwick A."/>
            <person name="Pang H."/>
        </authorList>
    </citation>
    <scope>NUCLEOTIDE SEQUENCE [LARGE SCALE GENOMIC DNA]</scope>
    <source>
        <strain evidence="1">SYSU2018</strain>
    </source>
</reference>
<dbReference type="Proteomes" id="UP001516400">
    <property type="component" value="Unassembled WGS sequence"/>
</dbReference>
<dbReference type="AlphaFoldDB" id="A0ABD2NU09"/>